<dbReference type="Pfam" id="PF16916">
    <property type="entry name" value="ZT_dimer"/>
    <property type="match status" value="1"/>
</dbReference>
<dbReference type="EMBL" id="NMUF01000007">
    <property type="protein sequence ID" value="RFA99321.1"/>
    <property type="molecule type" value="Genomic_DNA"/>
</dbReference>
<keyword evidence="7 8" id="KW-0472">Membrane</keyword>
<evidence type="ECO:0000256" key="6">
    <source>
        <dbReference type="ARBA" id="ARBA00023065"/>
    </source>
</evidence>
<dbReference type="InterPro" id="IPR027470">
    <property type="entry name" value="Cation_efflux_CTD"/>
</dbReference>
<sequence>MEARLIAAAALAWGATAVSALGYVFSNSVVVLGDFLHGVTDALGITLAVLVAWLVARDPGGVFTYGYHRAESLAIFTNAVTILFGSIYVAYEAALRFFKGVEIDPLWMLYSSSAALILSVGSAVLLKGRSEANLKAAYLHALADSLTSIIALASAVSIILAGIPLIDAVLGLGISAYLFSRALPLFESSLLSLLDASPINPEALKKEIGLHVHDMHIWSPCPDFKIATLHIVVPENYTLTELEEIRKRVEHTLRSRGINHVTIQFESGHCSNSHRH</sequence>
<accession>A0A371R5P1</accession>
<dbReference type="OrthoDB" id="269083at2157"/>
<feature type="domain" description="Cation efflux protein transmembrane" evidence="9">
    <location>
        <begin position="5"/>
        <end position="194"/>
    </location>
</feature>
<evidence type="ECO:0000256" key="7">
    <source>
        <dbReference type="ARBA" id="ARBA00023136"/>
    </source>
</evidence>
<organism evidence="12 13">
    <name type="scientific">Pyrobaculum aerophilum</name>
    <dbReference type="NCBI Taxonomy" id="13773"/>
    <lineage>
        <taxon>Archaea</taxon>
        <taxon>Thermoproteota</taxon>
        <taxon>Thermoprotei</taxon>
        <taxon>Thermoproteales</taxon>
        <taxon>Thermoproteaceae</taxon>
        <taxon>Pyrobaculum</taxon>
    </lineage>
</organism>
<dbReference type="InterPro" id="IPR027469">
    <property type="entry name" value="Cation_efflux_TMD_sf"/>
</dbReference>
<dbReference type="InterPro" id="IPR036837">
    <property type="entry name" value="Cation_efflux_CTD_sf"/>
</dbReference>
<proteinExistence type="inferred from homology"/>
<evidence type="ECO:0000313" key="14">
    <source>
        <dbReference type="Proteomes" id="UP000257123"/>
    </source>
</evidence>
<evidence type="ECO:0000256" key="8">
    <source>
        <dbReference type="SAM" id="Phobius"/>
    </source>
</evidence>
<evidence type="ECO:0000313" key="12">
    <source>
        <dbReference type="EMBL" id="RFA99321.1"/>
    </source>
</evidence>
<feature type="transmembrane region" description="Helical" evidence="8">
    <location>
        <begin position="36"/>
        <end position="55"/>
    </location>
</feature>
<protein>
    <recommendedName>
        <fullName evidence="15">Cation transporter</fullName>
    </recommendedName>
</protein>
<keyword evidence="6" id="KW-0406">Ion transport</keyword>
<evidence type="ECO:0000259" key="9">
    <source>
        <dbReference type="Pfam" id="PF01545"/>
    </source>
</evidence>
<keyword evidence="5 8" id="KW-1133">Transmembrane helix</keyword>
<dbReference type="PANTHER" id="PTHR11562:SF17">
    <property type="entry name" value="RE54080P-RELATED"/>
    <property type="match status" value="1"/>
</dbReference>
<dbReference type="EMBL" id="NMUE01000005">
    <property type="protein sequence ID" value="RFA97565.1"/>
    <property type="molecule type" value="Genomic_DNA"/>
</dbReference>
<reference evidence="13 14" key="1">
    <citation type="submission" date="2017-07" db="EMBL/GenBank/DDBJ databases">
        <title>Draft genome sequence of aerobic hyperthermophilic archaea, Pyrobaculum aerophilum YKB31 and YKB32.</title>
        <authorList>
            <person name="Mochizuki T."/>
            <person name="Berliner A.J."/>
            <person name="Yoshida-Takashima Y."/>
            <person name="Takaki Y."/>
            <person name="Nunoura T."/>
            <person name="Takai K."/>
        </authorList>
    </citation>
    <scope>NUCLEOTIDE SEQUENCE [LARGE SCALE GENOMIC DNA]</scope>
    <source>
        <strain evidence="11 14">YKB31</strain>
        <strain evidence="12 13">YKB32</strain>
    </source>
</reference>
<dbReference type="InterPro" id="IPR050681">
    <property type="entry name" value="CDF/SLC30A"/>
</dbReference>
<evidence type="ECO:0000313" key="11">
    <source>
        <dbReference type="EMBL" id="RFA97565.1"/>
    </source>
</evidence>
<dbReference type="Proteomes" id="UP000257123">
    <property type="component" value="Unassembled WGS sequence"/>
</dbReference>
<dbReference type="InterPro" id="IPR058533">
    <property type="entry name" value="Cation_efflux_TM"/>
</dbReference>
<evidence type="ECO:0000256" key="3">
    <source>
        <dbReference type="ARBA" id="ARBA00022448"/>
    </source>
</evidence>
<feature type="transmembrane region" description="Helical" evidence="8">
    <location>
        <begin position="138"/>
        <end position="163"/>
    </location>
</feature>
<evidence type="ECO:0008006" key="15">
    <source>
        <dbReference type="Google" id="ProtNLM"/>
    </source>
</evidence>
<dbReference type="AlphaFoldDB" id="A0A371R5P1"/>
<dbReference type="NCBIfam" id="TIGR01297">
    <property type="entry name" value="CDF"/>
    <property type="match status" value="1"/>
</dbReference>
<gene>
    <name evidence="11" type="ORF">CGL51_02670</name>
    <name evidence="12" type="ORF">CGL52_03855</name>
</gene>
<dbReference type="Gene3D" id="1.20.1510.10">
    <property type="entry name" value="Cation efflux protein transmembrane domain"/>
    <property type="match status" value="1"/>
</dbReference>
<dbReference type="GO" id="GO:0005886">
    <property type="term" value="C:plasma membrane"/>
    <property type="evidence" value="ECO:0007669"/>
    <property type="project" value="TreeGrafter"/>
</dbReference>
<evidence type="ECO:0000256" key="1">
    <source>
        <dbReference type="ARBA" id="ARBA00004141"/>
    </source>
</evidence>
<dbReference type="RefSeq" id="WP_116420594.1">
    <property type="nucleotide sequence ID" value="NZ_DAIOPL010000007.1"/>
</dbReference>
<feature type="transmembrane region" description="Helical" evidence="8">
    <location>
        <begin position="107"/>
        <end position="126"/>
    </location>
</feature>
<evidence type="ECO:0000256" key="4">
    <source>
        <dbReference type="ARBA" id="ARBA00022692"/>
    </source>
</evidence>
<evidence type="ECO:0000256" key="2">
    <source>
        <dbReference type="ARBA" id="ARBA00008873"/>
    </source>
</evidence>
<dbReference type="PANTHER" id="PTHR11562">
    <property type="entry name" value="CATION EFFLUX PROTEIN/ ZINC TRANSPORTER"/>
    <property type="match status" value="1"/>
</dbReference>
<comment type="subcellular location">
    <subcellularLocation>
        <location evidence="1">Membrane</location>
        <topology evidence="1">Multi-pass membrane protein</topology>
    </subcellularLocation>
</comment>
<dbReference type="GO" id="GO:0005385">
    <property type="term" value="F:zinc ion transmembrane transporter activity"/>
    <property type="evidence" value="ECO:0007669"/>
    <property type="project" value="TreeGrafter"/>
</dbReference>
<dbReference type="SUPFAM" id="SSF160240">
    <property type="entry name" value="Cation efflux protein cytoplasmic domain-like"/>
    <property type="match status" value="1"/>
</dbReference>
<comment type="caution">
    <text evidence="12">The sequence shown here is derived from an EMBL/GenBank/DDBJ whole genome shotgun (WGS) entry which is preliminary data.</text>
</comment>
<dbReference type="Proteomes" id="UP000256877">
    <property type="component" value="Unassembled WGS sequence"/>
</dbReference>
<comment type="similarity">
    <text evidence="2">Belongs to the cation diffusion facilitator (CDF) transporter (TC 2.A.4) family. SLC30A subfamily.</text>
</comment>
<feature type="domain" description="Cation efflux protein cytoplasmic" evidence="10">
    <location>
        <begin position="211"/>
        <end position="266"/>
    </location>
</feature>
<dbReference type="SUPFAM" id="SSF161111">
    <property type="entry name" value="Cation efflux protein transmembrane domain-like"/>
    <property type="match status" value="1"/>
</dbReference>
<evidence type="ECO:0000313" key="13">
    <source>
        <dbReference type="Proteomes" id="UP000256877"/>
    </source>
</evidence>
<dbReference type="Pfam" id="PF01545">
    <property type="entry name" value="Cation_efflux"/>
    <property type="match status" value="1"/>
</dbReference>
<evidence type="ECO:0000256" key="5">
    <source>
        <dbReference type="ARBA" id="ARBA00022989"/>
    </source>
</evidence>
<feature type="transmembrane region" description="Helical" evidence="8">
    <location>
        <begin position="75"/>
        <end position="95"/>
    </location>
</feature>
<evidence type="ECO:0000259" key="10">
    <source>
        <dbReference type="Pfam" id="PF16916"/>
    </source>
</evidence>
<name>A0A371R5P1_9CREN</name>
<keyword evidence="4 8" id="KW-0812">Transmembrane</keyword>
<dbReference type="InterPro" id="IPR002524">
    <property type="entry name" value="Cation_efflux"/>
</dbReference>
<keyword evidence="3" id="KW-0813">Transport</keyword>